<proteinExistence type="predicted"/>
<dbReference type="STRING" id="498292.SAMN05660845_0782"/>
<evidence type="ECO:0000313" key="2">
    <source>
        <dbReference type="Proteomes" id="UP000199604"/>
    </source>
</evidence>
<protein>
    <recommendedName>
        <fullName evidence="3">YolD-like protein</fullName>
    </recommendedName>
</protein>
<evidence type="ECO:0000313" key="1">
    <source>
        <dbReference type="EMBL" id="SFA88062.1"/>
    </source>
</evidence>
<dbReference type="Proteomes" id="UP000199604">
    <property type="component" value="Unassembled WGS sequence"/>
</dbReference>
<name>A0A1I0WH42_9FLAO</name>
<keyword evidence="2" id="KW-1185">Reference proteome</keyword>
<dbReference type="AlphaFoldDB" id="A0A1I0WH42"/>
<dbReference type="RefSeq" id="WP_091474133.1">
    <property type="nucleotide sequence ID" value="NZ_FOJT01000002.1"/>
</dbReference>
<gene>
    <name evidence="1" type="ORF">SAMN05660845_0782</name>
</gene>
<organism evidence="1 2">
    <name type="scientific">Flavobacterium swingsii</name>
    <dbReference type="NCBI Taxonomy" id="498292"/>
    <lineage>
        <taxon>Bacteria</taxon>
        <taxon>Pseudomonadati</taxon>
        <taxon>Bacteroidota</taxon>
        <taxon>Flavobacteriia</taxon>
        <taxon>Flavobacteriales</taxon>
        <taxon>Flavobacteriaceae</taxon>
        <taxon>Flavobacterium</taxon>
    </lineage>
</organism>
<sequence length="93" mass="10830">MNANFEIIEKEAIENLHFPEIDVLEDKEAINQRNSDLERALSLGNLEHSKIKIYFEDDYSKKVVETTIWGVTDKRVILKKGVVIPINRIYKSI</sequence>
<dbReference type="EMBL" id="FOJT01000002">
    <property type="protein sequence ID" value="SFA88062.1"/>
    <property type="molecule type" value="Genomic_DNA"/>
</dbReference>
<reference evidence="2" key="1">
    <citation type="submission" date="2016-10" db="EMBL/GenBank/DDBJ databases">
        <authorList>
            <person name="Varghese N."/>
            <person name="Submissions S."/>
        </authorList>
    </citation>
    <scope>NUCLEOTIDE SEQUENCE [LARGE SCALE GENOMIC DNA]</scope>
    <source>
        <strain evidence="2">DSM 21789</strain>
    </source>
</reference>
<accession>A0A1I0WH42</accession>
<dbReference type="OrthoDB" id="982075at2"/>
<evidence type="ECO:0008006" key="3">
    <source>
        <dbReference type="Google" id="ProtNLM"/>
    </source>
</evidence>